<keyword evidence="3" id="KW-1185">Reference proteome</keyword>
<dbReference type="Proteomes" id="UP001168821">
    <property type="component" value="Unassembled WGS sequence"/>
</dbReference>
<evidence type="ECO:0000313" key="3">
    <source>
        <dbReference type="Proteomes" id="UP001168821"/>
    </source>
</evidence>
<dbReference type="PRINTS" id="PR00180">
    <property type="entry name" value="CRETINALDHBP"/>
</dbReference>
<dbReference type="GO" id="GO:1902936">
    <property type="term" value="F:phosphatidylinositol bisphosphate binding"/>
    <property type="evidence" value="ECO:0007669"/>
    <property type="project" value="TreeGrafter"/>
</dbReference>
<reference evidence="2" key="1">
    <citation type="journal article" date="2023" name="G3 (Bethesda)">
        <title>Whole genome assemblies of Zophobas morio and Tenebrio molitor.</title>
        <authorList>
            <person name="Kaur S."/>
            <person name="Stinson S.A."/>
            <person name="diCenzo G.C."/>
        </authorList>
    </citation>
    <scope>NUCLEOTIDE SEQUENCE</scope>
    <source>
        <strain evidence="2">QUZm001</strain>
    </source>
</reference>
<organism evidence="2 3">
    <name type="scientific">Zophobas morio</name>
    <dbReference type="NCBI Taxonomy" id="2755281"/>
    <lineage>
        <taxon>Eukaryota</taxon>
        <taxon>Metazoa</taxon>
        <taxon>Ecdysozoa</taxon>
        <taxon>Arthropoda</taxon>
        <taxon>Hexapoda</taxon>
        <taxon>Insecta</taxon>
        <taxon>Pterygota</taxon>
        <taxon>Neoptera</taxon>
        <taxon>Endopterygota</taxon>
        <taxon>Coleoptera</taxon>
        <taxon>Polyphaga</taxon>
        <taxon>Cucujiformia</taxon>
        <taxon>Tenebrionidae</taxon>
        <taxon>Zophobas</taxon>
    </lineage>
</organism>
<dbReference type="PANTHER" id="PTHR10174:SF213">
    <property type="entry name" value="CRAL-TRIO DOMAIN-CONTAINING PROTEIN"/>
    <property type="match status" value="1"/>
</dbReference>
<dbReference type="EMBL" id="JALNTZ010000002">
    <property type="protein sequence ID" value="KAJ3663842.1"/>
    <property type="molecule type" value="Genomic_DNA"/>
</dbReference>
<gene>
    <name evidence="2" type="ORF">Zmor_008063</name>
</gene>
<dbReference type="CDD" id="cd00170">
    <property type="entry name" value="SEC14"/>
    <property type="match status" value="1"/>
</dbReference>
<evidence type="ECO:0000313" key="2">
    <source>
        <dbReference type="EMBL" id="KAJ3663842.1"/>
    </source>
</evidence>
<sequence length="297" mass="33670">MSSKCIEPEKLYSRDPKLTKQDVEIIKEWLKKQPHLPELHETQILLSLHSCYYQIEATKTAIDNYFTVRNLCPEIFTALKPDVLKITSSVVFTGVLPKRTPDGCGILMFKLLDTKTDSFNCANIINLINMVSVLYLHLNGADTGVVALFDMKGFSLGHLTRLNMNPIKHALCLVQEGTPVRIKGIHVMNASPLIDKIMALIKPFLKTEIYNLLQFHTPNSDTLYKSVPKECLPEEYGGAQPSSQTMNEQNMKNILDNYDLLEWHEGQKVDEKKRMGKSKLANDVFGVEGTFKKLEID</sequence>
<comment type="caution">
    <text evidence="2">The sequence shown here is derived from an EMBL/GenBank/DDBJ whole genome shotgun (WGS) entry which is preliminary data.</text>
</comment>
<dbReference type="Gene3D" id="3.40.525.10">
    <property type="entry name" value="CRAL-TRIO lipid binding domain"/>
    <property type="match status" value="1"/>
</dbReference>
<protein>
    <recommendedName>
        <fullName evidence="1">CRAL-TRIO domain-containing protein</fullName>
    </recommendedName>
</protein>
<dbReference type="AlphaFoldDB" id="A0AA38IUQ8"/>
<evidence type="ECO:0000259" key="1">
    <source>
        <dbReference type="PROSITE" id="PS50191"/>
    </source>
</evidence>
<proteinExistence type="predicted"/>
<dbReference type="InterPro" id="IPR036865">
    <property type="entry name" value="CRAL-TRIO_dom_sf"/>
</dbReference>
<dbReference type="SMART" id="SM00516">
    <property type="entry name" value="SEC14"/>
    <property type="match status" value="1"/>
</dbReference>
<dbReference type="GO" id="GO:0016020">
    <property type="term" value="C:membrane"/>
    <property type="evidence" value="ECO:0007669"/>
    <property type="project" value="TreeGrafter"/>
</dbReference>
<feature type="domain" description="CRAL-TRIO" evidence="1">
    <location>
        <begin position="80"/>
        <end position="244"/>
    </location>
</feature>
<dbReference type="InterPro" id="IPR001251">
    <property type="entry name" value="CRAL-TRIO_dom"/>
</dbReference>
<dbReference type="Gene3D" id="1.20.5.1200">
    <property type="entry name" value="Alpha-tocopherol transfer"/>
    <property type="match status" value="1"/>
</dbReference>
<dbReference type="InterPro" id="IPR036273">
    <property type="entry name" value="CRAL/TRIO_N_dom_sf"/>
</dbReference>
<dbReference type="Pfam" id="PF00650">
    <property type="entry name" value="CRAL_TRIO"/>
    <property type="match status" value="1"/>
</dbReference>
<dbReference type="SUPFAM" id="SSF46938">
    <property type="entry name" value="CRAL/TRIO N-terminal domain"/>
    <property type="match status" value="1"/>
</dbReference>
<accession>A0AA38IUQ8</accession>
<name>A0AA38IUQ8_9CUCU</name>
<dbReference type="SUPFAM" id="SSF52087">
    <property type="entry name" value="CRAL/TRIO domain"/>
    <property type="match status" value="1"/>
</dbReference>
<dbReference type="PANTHER" id="PTHR10174">
    <property type="entry name" value="ALPHA-TOCOPHEROL TRANSFER PROTEIN-RELATED"/>
    <property type="match status" value="1"/>
</dbReference>
<dbReference type="PROSITE" id="PS50191">
    <property type="entry name" value="CRAL_TRIO"/>
    <property type="match status" value="1"/>
</dbReference>